<evidence type="ECO:0000313" key="4">
    <source>
        <dbReference type="Proteomes" id="UP000620025"/>
    </source>
</evidence>
<feature type="domain" description="Methyltransferase type 11" evidence="2">
    <location>
        <begin position="77"/>
        <end position="169"/>
    </location>
</feature>
<dbReference type="CDD" id="cd02440">
    <property type="entry name" value="AdoMet_MTases"/>
    <property type="match status" value="1"/>
</dbReference>
<dbReference type="InterPro" id="IPR029063">
    <property type="entry name" value="SAM-dependent_MTases_sf"/>
</dbReference>
<protein>
    <submittedName>
        <fullName evidence="3">Methyltransferase domain-containing protein</fullName>
    </submittedName>
</protein>
<keyword evidence="3" id="KW-0808">Transferase</keyword>
<keyword evidence="4" id="KW-1185">Reference proteome</keyword>
<feature type="coiled-coil region" evidence="1">
    <location>
        <begin position="393"/>
        <end position="441"/>
    </location>
</feature>
<keyword evidence="3" id="KW-0489">Methyltransferase</keyword>
<dbReference type="EMBL" id="JACYWZ010000003">
    <property type="protein sequence ID" value="MBD8769811.1"/>
    <property type="molecule type" value="Genomic_DNA"/>
</dbReference>
<evidence type="ECO:0000259" key="2">
    <source>
        <dbReference type="Pfam" id="PF08241"/>
    </source>
</evidence>
<dbReference type="Proteomes" id="UP000620025">
    <property type="component" value="Unassembled WGS sequence"/>
</dbReference>
<dbReference type="SUPFAM" id="SSF53335">
    <property type="entry name" value="S-adenosyl-L-methionine-dependent methyltransferases"/>
    <property type="match status" value="1"/>
</dbReference>
<organism evidence="3 4">
    <name type="scientific">Pseudomonas coleopterorum</name>
    <dbReference type="NCBI Taxonomy" id="1605838"/>
    <lineage>
        <taxon>Bacteria</taxon>
        <taxon>Pseudomonadati</taxon>
        <taxon>Pseudomonadota</taxon>
        <taxon>Gammaproteobacteria</taxon>
        <taxon>Pseudomonadales</taxon>
        <taxon>Pseudomonadaceae</taxon>
        <taxon>Pseudomonas</taxon>
    </lineage>
</organism>
<name>A0ABR9BY85_9PSED</name>
<evidence type="ECO:0000256" key="1">
    <source>
        <dbReference type="SAM" id="Coils"/>
    </source>
</evidence>
<dbReference type="Pfam" id="PF08241">
    <property type="entry name" value="Methyltransf_11"/>
    <property type="match status" value="1"/>
</dbReference>
<dbReference type="GO" id="GO:0008168">
    <property type="term" value="F:methyltransferase activity"/>
    <property type="evidence" value="ECO:0007669"/>
    <property type="project" value="UniProtKB-KW"/>
</dbReference>
<keyword evidence="1" id="KW-0175">Coiled coil</keyword>
<gene>
    <name evidence="3" type="ORF">IFT38_09680</name>
</gene>
<evidence type="ECO:0000313" key="3">
    <source>
        <dbReference type="EMBL" id="MBD8769811.1"/>
    </source>
</evidence>
<sequence length="587" mass="65302">MAGPSPGVQRGQREPVPLRGCFVAAARGGVRQVSENFYRAFEDRHRGTRELISQRLKVYLPFITPLLEGDGSRRAADLGCGRGEWLEILIGCGFDANGIDLDEGMLEACRERGLPAQQNDALSYLATLEDNSLAIVSGFHIAEHIPFPDLQTLVAEALRVLIPGGVLILETPNAENIAVGTNGFYLDPTHERPIPHLLLSFLTDYTGFSRSKLLRLQEPDQLKNPDHPVDLLAVLSAVSPDYAIVAQKAAALEKLQAFDEAFGKDYGLALDALAQRYDHARQNSIEEIRTQSQAQAQHGVWLESLVGQVSDRTLELEIRAHKLDVLTERLNGQVHEQLQEMHGQLHEAALQLVRVEAQAKEAELTARLEIQRIQSEAVYSTVEARSKEIEEFYKEAEARGNEAKACYEEAEARGKEAKLRYEAAEARAAELQRQLDESLGNAHLWYTRAVAYEVHQRALLASTSWRLTAPLRFCARTAGRVLRSPRHTIKGIIRGLASRAVRFVLARPRLSMKLNRGLKKFPRLHQRLSNMARNRSASQPYAAAVTPMADFNVIMQGEPAPGSQRQTQRANAIYQALESAANSKVEK</sequence>
<proteinExistence type="predicted"/>
<accession>A0ABR9BY85</accession>
<comment type="caution">
    <text evidence="3">The sequence shown here is derived from an EMBL/GenBank/DDBJ whole genome shotgun (WGS) entry which is preliminary data.</text>
</comment>
<dbReference type="InterPro" id="IPR013216">
    <property type="entry name" value="Methyltransf_11"/>
</dbReference>
<dbReference type="Gene3D" id="3.40.50.150">
    <property type="entry name" value="Vaccinia Virus protein VP39"/>
    <property type="match status" value="1"/>
</dbReference>
<dbReference type="GO" id="GO:0032259">
    <property type="term" value="P:methylation"/>
    <property type="evidence" value="ECO:0007669"/>
    <property type="project" value="UniProtKB-KW"/>
</dbReference>
<reference evidence="3 4" key="1">
    <citation type="journal article" date="2020" name="FEMS Microbiol. Ecol.">
        <title>Temporal dynamics of bacterial communities during seed development and maturation.</title>
        <authorList>
            <person name="Chesneau G."/>
            <person name="Torres-Cortes G."/>
            <person name="Briand M."/>
            <person name="Darrasse A."/>
            <person name="Preveaux A."/>
            <person name="Marais C."/>
            <person name="Jacques M.A."/>
            <person name="Shade A."/>
            <person name="Barret M."/>
        </authorList>
    </citation>
    <scope>NUCLEOTIDE SEQUENCE [LARGE SCALE GENOMIC DNA]</scope>
    <source>
        <strain evidence="3 4">CFBP13599</strain>
    </source>
</reference>